<accession>A0A0H5S3K1</accession>
<dbReference type="InterPro" id="IPR006150">
    <property type="entry name" value="Cys_repeat_1"/>
</dbReference>
<dbReference type="SUPFAM" id="SSF56281">
    <property type="entry name" value="Metallo-hydrolase/oxidoreductase"/>
    <property type="match status" value="1"/>
</dbReference>
<organism evidence="2">
    <name type="scientific">Brugia malayi</name>
    <name type="common">Filarial nematode worm</name>
    <dbReference type="NCBI Taxonomy" id="6279"/>
    <lineage>
        <taxon>Eukaryota</taxon>
        <taxon>Metazoa</taxon>
        <taxon>Ecdysozoa</taxon>
        <taxon>Nematoda</taxon>
        <taxon>Chromadorea</taxon>
        <taxon>Rhabditida</taxon>
        <taxon>Spirurina</taxon>
        <taxon>Spiruromorpha</taxon>
        <taxon>Filarioidea</taxon>
        <taxon>Onchocercidae</taxon>
        <taxon>Brugia</taxon>
    </lineage>
</organism>
<keyword evidence="1" id="KW-0732">Signal</keyword>
<dbReference type="AlphaFoldDB" id="A0A0H5S3K1"/>
<dbReference type="PANTHER" id="PTHR23200:SF49">
    <property type="entry name" value="METALLO-BETA-LACTAMASE DOMAIN-CONTAINING PROTEIN"/>
    <property type="match status" value="1"/>
</dbReference>
<proteinExistence type="predicted"/>
<evidence type="ECO:0000256" key="1">
    <source>
        <dbReference type="SAM" id="SignalP"/>
    </source>
</evidence>
<feature type="signal peptide" evidence="1">
    <location>
        <begin position="1"/>
        <end position="21"/>
    </location>
</feature>
<dbReference type="SMART" id="SM00289">
    <property type="entry name" value="WR1"/>
    <property type="match status" value="1"/>
</dbReference>
<dbReference type="InterPro" id="IPR036866">
    <property type="entry name" value="RibonucZ/Hydroxyglut_hydro"/>
</dbReference>
<name>A0A0H5S3K1_BRUMA</name>
<dbReference type="EMBL" id="LN856790">
    <property type="protein sequence ID" value="CRZ23045.1"/>
    <property type="molecule type" value="Genomic_DNA"/>
</dbReference>
<dbReference type="PANTHER" id="PTHR23200">
    <property type="entry name" value="METALLO-BETA-LACTAMASE DOMAIN-CONTAINING PROTEIN 1"/>
    <property type="match status" value="1"/>
</dbReference>
<dbReference type="CDD" id="cd07711">
    <property type="entry name" value="MBLAC1-like_MBL-fold"/>
    <property type="match status" value="1"/>
</dbReference>
<gene>
    <name evidence="2" type="ORF">Bm2328</name>
    <name evidence="2" type="ORF">BM_Bm2328</name>
</gene>
<dbReference type="Gene3D" id="3.60.15.10">
    <property type="entry name" value="Ribonuclease Z/Hydroxyacylglutathione hydrolase-like"/>
    <property type="match status" value="1"/>
</dbReference>
<protein>
    <submittedName>
        <fullName evidence="2">Bm2328</fullName>
    </submittedName>
</protein>
<dbReference type="InterPro" id="IPR039344">
    <property type="entry name" value="MBLAC1"/>
</dbReference>
<dbReference type="OMA" id="PTYNRIS"/>
<sequence length="536" mass="59787">MLCYSTAVLFLLVILTLLSECFENAKIHLFIFKKDVSISSFFSKAFIQHLKNASFLVNGEYSIGDKTNHLKKWLETNRNSFPQPITDDLISSISGNSDIATAIFKIFGFGSEPKISEAKFTETTGSPTSSRNGIKVADREVCPFDADPLILSGEYSYCKPTTVGECPSGFVCDFSLVLGRSICCQDMRNEPIINIRVKPPTTTHSSRMERIRTREHTWSTTVANRRSPWYIRNRTMTASTTLIPRSHELPSTEPAGTGSEEVSIEGYISPADKMNLIEQQEIPHRNISEFGIISMKSAQTTFLPSLTSSASTVHPASVSLIQIGNIKRLTDKEMLIVGTITLINDQGYRILVDTGSAADTESLLQGLSKEMISMNEIAVIVITSGDPSHTGNLNLFPLKPTLFHTTEYVEQRATVSELKDRPYRKLTENVEVWKTPGSTQQSLSVLVYNVEGYGTMAVVGDLIPTEDYVFNRTNSNVDLDRSVWDSLIRRQNSNLIVCLADWIIPGHGQPFRVLPLYRQRAGCTRLLAERKKFGKM</sequence>
<evidence type="ECO:0000313" key="2">
    <source>
        <dbReference type="EMBL" id="CRZ23045.1"/>
    </source>
</evidence>
<feature type="chain" id="PRO_5009773670" evidence="1">
    <location>
        <begin position="22"/>
        <end position="536"/>
    </location>
</feature>
<reference evidence="2" key="2">
    <citation type="submission" date="2012-12" db="EMBL/GenBank/DDBJ databases">
        <authorList>
            <person name="Gao Y.W."/>
            <person name="Fan S.T."/>
            <person name="Sun H.T."/>
            <person name="Wang Z."/>
            <person name="Gao X.L."/>
            <person name="Li Y.G."/>
            <person name="Wang T.C."/>
            <person name="Zhang K."/>
            <person name="Xu W.W."/>
            <person name="Yu Z.J."/>
            <person name="Xia X.Z."/>
        </authorList>
    </citation>
    <scope>NUCLEOTIDE SEQUENCE</scope>
    <source>
        <strain evidence="2">FR3</strain>
    </source>
</reference>
<reference evidence="2" key="1">
    <citation type="journal article" date="2007" name="Science">
        <title>Draft genome of the filarial nematode parasite Brugia malayi.</title>
        <authorList>
            <person name="Ghedin E."/>
            <person name="Wang S."/>
            <person name="Spiro D."/>
            <person name="Caler E."/>
            <person name="Zhao Q."/>
            <person name="Crabtree J."/>
            <person name="Allen J.E."/>
            <person name="Delcher A.L."/>
            <person name="Guiliano D.B."/>
            <person name="Miranda-Saavedra D."/>
            <person name="Angiuoli S.V."/>
            <person name="Creasy T."/>
            <person name="Amedeo P."/>
            <person name="Haas B."/>
            <person name="El-Sayed N.M."/>
            <person name="Wortman J.R."/>
            <person name="Feldblyum T."/>
            <person name="Tallon L."/>
            <person name="Schatz M."/>
            <person name="Shumway M."/>
            <person name="Koo H."/>
            <person name="Salzberg S.L."/>
            <person name="Schobel S."/>
            <person name="Pertea M."/>
            <person name="Pop M."/>
            <person name="White O."/>
            <person name="Barton G.J."/>
            <person name="Carlow C.K."/>
            <person name="Crawford M.J."/>
            <person name="Daub J."/>
            <person name="Dimmic M.W."/>
            <person name="Estes C.F."/>
            <person name="Foster J.M."/>
            <person name="Ganatra M."/>
            <person name="Gregory W.F."/>
            <person name="Johnson N.M."/>
            <person name="Jin J."/>
            <person name="Komuniecki R."/>
            <person name="Korf I."/>
            <person name="Kumar S."/>
            <person name="Laney S."/>
            <person name="Li B.W."/>
            <person name="Li W."/>
            <person name="Lindblom T.H."/>
            <person name="Lustigman S."/>
            <person name="Ma D."/>
            <person name="Maina C.V."/>
            <person name="Martin D.M."/>
            <person name="McCarter J.P."/>
            <person name="McReynolds L."/>
            <person name="Mitreva M."/>
            <person name="Nutman T.B."/>
            <person name="Parkinson J."/>
            <person name="Peregrin-Alvarez J.M."/>
            <person name="Poole C."/>
            <person name="Ren Q."/>
            <person name="Saunders L."/>
            <person name="Sluder A.E."/>
            <person name="Smith K."/>
            <person name="Stanke M."/>
            <person name="Unnasch T.R."/>
            <person name="Ware J."/>
            <person name="Wei A.D."/>
            <person name="Weil G."/>
            <person name="Williams D.J."/>
            <person name="Zhang Y."/>
            <person name="Williams S.A."/>
            <person name="Fraser-Liggett C."/>
            <person name="Slatko B."/>
            <person name="Blaxter M.L."/>
            <person name="Scott A.L."/>
        </authorList>
    </citation>
    <scope>NUCLEOTIDE SEQUENCE</scope>
    <source>
        <strain evidence="2">FR3</strain>
    </source>
</reference>